<proteinExistence type="predicted"/>
<organism evidence="1 2">
    <name type="scientific">Dentiscutata heterogama</name>
    <dbReference type="NCBI Taxonomy" id="1316150"/>
    <lineage>
        <taxon>Eukaryota</taxon>
        <taxon>Fungi</taxon>
        <taxon>Fungi incertae sedis</taxon>
        <taxon>Mucoromycota</taxon>
        <taxon>Glomeromycotina</taxon>
        <taxon>Glomeromycetes</taxon>
        <taxon>Diversisporales</taxon>
        <taxon>Gigasporaceae</taxon>
        <taxon>Dentiscutata</taxon>
    </lineage>
</organism>
<dbReference type="EMBL" id="CAJVPU010029492">
    <property type="protein sequence ID" value="CAG8710943.1"/>
    <property type="molecule type" value="Genomic_DNA"/>
</dbReference>
<evidence type="ECO:0000313" key="2">
    <source>
        <dbReference type="Proteomes" id="UP000789702"/>
    </source>
</evidence>
<feature type="non-terminal residue" evidence="1">
    <location>
        <position position="63"/>
    </location>
</feature>
<comment type="caution">
    <text evidence="1">The sequence shown here is derived from an EMBL/GenBank/DDBJ whole genome shotgun (WGS) entry which is preliminary data.</text>
</comment>
<sequence length="63" mass="7277">MNKFNHYFHDKQYTFALTSPQASLYEIISTLNIDNEYFIYNNQNTHISTSSQVTVASALILSQ</sequence>
<accession>A0ACA9PIM2</accession>
<keyword evidence="2" id="KW-1185">Reference proteome</keyword>
<reference evidence="1" key="1">
    <citation type="submission" date="2021-06" db="EMBL/GenBank/DDBJ databases">
        <authorList>
            <person name="Kallberg Y."/>
            <person name="Tangrot J."/>
            <person name="Rosling A."/>
        </authorList>
    </citation>
    <scope>NUCLEOTIDE SEQUENCE</scope>
    <source>
        <strain evidence="1">IL203A</strain>
    </source>
</reference>
<name>A0ACA9PIM2_9GLOM</name>
<evidence type="ECO:0000313" key="1">
    <source>
        <dbReference type="EMBL" id="CAG8710943.1"/>
    </source>
</evidence>
<protein>
    <submittedName>
        <fullName evidence="1">7628_t:CDS:1</fullName>
    </submittedName>
</protein>
<gene>
    <name evidence="1" type="ORF">DHETER_LOCUS12259</name>
</gene>
<dbReference type="Proteomes" id="UP000789702">
    <property type="component" value="Unassembled WGS sequence"/>
</dbReference>